<feature type="domain" description="Endonuclease/exonuclease/phosphatase" evidence="3">
    <location>
        <begin position="181"/>
        <end position="280"/>
    </location>
</feature>
<dbReference type="Proteomes" id="UP000001593">
    <property type="component" value="Unassembled WGS sequence"/>
</dbReference>
<proteinExistence type="predicted"/>
<evidence type="ECO:0000256" key="1">
    <source>
        <dbReference type="SAM" id="Coils"/>
    </source>
</evidence>
<feature type="coiled-coil region" evidence="1">
    <location>
        <begin position="44"/>
        <end position="78"/>
    </location>
</feature>
<dbReference type="eggNOG" id="KOG1075">
    <property type="taxonomic scope" value="Eukaryota"/>
</dbReference>
<dbReference type="SUPFAM" id="SSF56219">
    <property type="entry name" value="DNase I-like"/>
    <property type="match status" value="1"/>
</dbReference>
<dbReference type="PANTHER" id="PTHR33395:SF22">
    <property type="entry name" value="REVERSE TRANSCRIPTASE DOMAIN-CONTAINING PROTEIN"/>
    <property type="match status" value="1"/>
</dbReference>
<dbReference type="STRING" id="45351.A7SX46"/>
<dbReference type="PhylomeDB" id="A7SX46"/>
<dbReference type="Gene3D" id="3.60.10.10">
    <property type="entry name" value="Endonuclease/exonuclease/phosphatase"/>
    <property type="match status" value="1"/>
</dbReference>
<dbReference type="PANTHER" id="PTHR33395">
    <property type="entry name" value="TRANSCRIPTASE, PUTATIVE-RELATED-RELATED"/>
    <property type="match status" value="1"/>
</dbReference>
<reference evidence="4 5" key="1">
    <citation type="journal article" date="2007" name="Science">
        <title>Sea anemone genome reveals ancestral eumetazoan gene repertoire and genomic organization.</title>
        <authorList>
            <person name="Putnam N.H."/>
            <person name="Srivastava M."/>
            <person name="Hellsten U."/>
            <person name="Dirks B."/>
            <person name="Chapman J."/>
            <person name="Salamov A."/>
            <person name="Terry A."/>
            <person name="Shapiro H."/>
            <person name="Lindquist E."/>
            <person name="Kapitonov V.V."/>
            <person name="Jurka J."/>
            <person name="Genikhovich G."/>
            <person name="Grigoriev I.V."/>
            <person name="Lucas S.M."/>
            <person name="Steele R.E."/>
            <person name="Finnerty J.R."/>
            <person name="Technau U."/>
            <person name="Martindale M.Q."/>
            <person name="Rokhsar D.S."/>
        </authorList>
    </citation>
    <scope>NUCLEOTIDE SEQUENCE [LARGE SCALE GENOMIC DNA]</scope>
    <source>
        <strain evidence="5">CH2 X CH6</strain>
    </source>
</reference>
<dbReference type="HOGENOM" id="CLU_627480_0_0_1"/>
<keyword evidence="1" id="KW-0175">Coiled coil</keyword>
<gene>
    <name evidence="4" type="ORF">NEMVEDRAFT_v1g218859</name>
</gene>
<evidence type="ECO:0000313" key="4">
    <source>
        <dbReference type="EMBL" id="EDO31726.1"/>
    </source>
</evidence>
<name>A7SX46_NEMVE</name>
<dbReference type="InterPro" id="IPR036691">
    <property type="entry name" value="Endo/exonu/phosph_ase_sf"/>
</dbReference>
<keyword evidence="5" id="KW-1185">Reference proteome</keyword>
<dbReference type="Pfam" id="PF14529">
    <property type="entry name" value="Exo_endo_phos_2"/>
    <property type="match status" value="1"/>
</dbReference>
<feature type="compositionally biased region" description="Basic and acidic residues" evidence="2">
    <location>
        <begin position="1"/>
        <end position="29"/>
    </location>
</feature>
<protein>
    <recommendedName>
        <fullName evidence="3">Endonuclease/exonuclease/phosphatase domain-containing protein</fullName>
    </recommendedName>
</protein>
<dbReference type="InterPro" id="IPR005135">
    <property type="entry name" value="Endo/exonuclease/phosphatase"/>
</dbReference>
<dbReference type="GO" id="GO:0003824">
    <property type="term" value="F:catalytic activity"/>
    <property type="evidence" value="ECO:0007669"/>
    <property type="project" value="InterPro"/>
</dbReference>
<sequence>MNHETSHRDETRAAGEIEKSGLELPKSTERDDDDVLLSVSSTSSSRLKTKVREVRLRLQQTERQIKAKRRQIERTSSIWEKKGRGKIILRISEDKDFQETQKIAYPITFMKGEAKSCIEHCETSPNGYTDDMVLLEKQYGHPANVVKASIKRVTEDTIDQDSLARELDTEGLNAKSGKTLETKKSKKRLRECLAITKRIIIAGDMNVPDIEWSNASVKDNPQYGVAVNKTMIDLVDDHSLSQLVTFPTRQESVLDLVLTSHPDLVHSLSSVQGISDHSAVSFDLNLSVKVNKKKPRIVYKFAKANFTDIRKDATILSNDFFERHPENINVESNWQFFKSGLMNILSRSVPTKKSGSWNNSPWMTRDLKTSLRKKKRLYNNYKKSGKACDKEKYRKFQKLFKIKMKKAQDEYIADTLNSDLKEKPKKFWSMTLSNIVA</sequence>
<dbReference type="EMBL" id="DS469878">
    <property type="protein sequence ID" value="EDO31726.1"/>
    <property type="molecule type" value="Genomic_DNA"/>
</dbReference>
<dbReference type="InParanoid" id="A7SX46"/>
<evidence type="ECO:0000313" key="5">
    <source>
        <dbReference type="Proteomes" id="UP000001593"/>
    </source>
</evidence>
<dbReference type="AlphaFoldDB" id="A7SX46"/>
<evidence type="ECO:0000259" key="3">
    <source>
        <dbReference type="Pfam" id="PF14529"/>
    </source>
</evidence>
<evidence type="ECO:0000256" key="2">
    <source>
        <dbReference type="SAM" id="MobiDB-lite"/>
    </source>
</evidence>
<organism evidence="4 5">
    <name type="scientific">Nematostella vectensis</name>
    <name type="common">Starlet sea anemone</name>
    <dbReference type="NCBI Taxonomy" id="45351"/>
    <lineage>
        <taxon>Eukaryota</taxon>
        <taxon>Metazoa</taxon>
        <taxon>Cnidaria</taxon>
        <taxon>Anthozoa</taxon>
        <taxon>Hexacorallia</taxon>
        <taxon>Actiniaria</taxon>
        <taxon>Edwardsiidae</taxon>
        <taxon>Nematostella</taxon>
    </lineage>
</organism>
<feature type="region of interest" description="Disordered" evidence="2">
    <location>
        <begin position="1"/>
        <end position="34"/>
    </location>
</feature>
<accession>A7SX46</accession>